<dbReference type="Pfam" id="PF16499">
    <property type="entry name" value="Melibiase_2"/>
    <property type="match status" value="1"/>
</dbReference>
<dbReference type="InterPro" id="IPR002241">
    <property type="entry name" value="Glyco_hydro_27"/>
</dbReference>
<evidence type="ECO:0000256" key="2">
    <source>
        <dbReference type="ARBA" id="ARBA00009743"/>
    </source>
</evidence>
<evidence type="ECO:0000313" key="7">
    <source>
        <dbReference type="EMBL" id="KAL2823502.1"/>
    </source>
</evidence>
<protein>
    <recommendedName>
        <fullName evidence="3 6">Alpha-galactosidase</fullName>
        <ecNumber evidence="3 6">3.2.1.22</ecNumber>
    </recommendedName>
    <alternativeName>
        <fullName evidence="6">Melibiase</fullName>
    </alternativeName>
</protein>
<comment type="catalytic activity">
    <reaction evidence="1 6">
        <text>Hydrolysis of terminal, non-reducing alpha-D-galactose residues in alpha-D-galactosides, including galactose oligosaccharides, galactomannans and galactolipids.</text>
        <dbReference type="EC" id="3.2.1.22"/>
    </reaction>
</comment>
<evidence type="ECO:0000313" key="8">
    <source>
        <dbReference type="Proteomes" id="UP001610335"/>
    </source>
</evidence>
<keyword evidence="5 6" id="KW-0326">Glycosidase</keyword>
<evidence type="ECO:0000256" key="4">
    <source>
        <dbReference type="ARBA" id="ARBA00022801"/>
    </source>
</evidence>
<keyword evidence="4 6" id="KW-0378">Hydrolase</keyword>
<keyword evidence="8" id="KW-1185">Reference proteome</keyword>
<evidence type="ECO:0000256" key="6">
    <source>
        <dbReference type="RuleBase" id="RU361168"/>
    </source>
</evidence>
<evidence type="ECO:0000256" key="1">
    <source>
        <dbReference type="ARBA" id="ARBA00001255"/>
    </source>
</evidence>
<dbReference type="Proteomes" id="UP001610335">
    <property type="component" value="Unassembled WGS sequence"/>
</dbReference>
<dbReference type="EC" id="3.2.1.22" evidence="3 6"/>
<dbReference type="PRINTS" id="PR00740">
    <property type="entry name" value="GLHYDRLASE27"/>
</dbReference>
<comment type="caution">
    <text evidence="7">The sequence shown here is derived from an EMBL/GenBank/DDBJ whole genome shotgun (WGS) entry which is preliminary data.</text>
</comment>
<sequence>MLKDLGYEYINIDGCWAVKTHRDPITNRLIHPVRFPNGISDLAAQIHDLGLKVGIYSSAGETTCAGYPASLSHEKTDAETFAEWQIDYFKDDDCGVPDSQNDVYTACVPDTFNNPGPYPNGTCLNLAPRKPHQRTITGMPRTVPSDIVQCGMRF</sequence>
<keyword evidence="6" id="KW-1015">Disulfide bond</keyword>
<evidence type="ECO:0000256" key="3">
    <source>
        <dbReference type="ARBA" id="ARBA00012755"/>
    </source>
</evidence>
<name>A0ABR4I763_9EURO</name>
<dbReference type="SUPFAM" id="SSF51445">
    <property type="entry name" value="(Trans)glycosidases"/>
    <property type="match status" value="1"/>
</dbReference>
<organism evidence="7 8">
    <name type="scientific">Aspergillus cavernicola</name>
    <dbReference type="NCBI Taxonomy" id="176166"/>
    <lineage>
        <taxon>Eukaryota</taxon>
        <taxon>Fungi</taxon>
        <taxon>Dikarya</taxon>
        <taxon>Ascomycota</taxon>
        <taxon>Pezizomycotina</taxon>
        <taxon>Eurotiomycetes</taxon>
        <taxon>Eurotiomycetidae</taxon>
        <taxon>Eurotiales</taxon>
        <taxon>Aspergillaceae</taxon>
        <taxon>Aspergillus</taxon>
        <taxon>Aspergillus subgen. Nidulantes</taxon>
    </lineage>
</organism>
<gene>
    <name evidence="7" type="ORF">BDW59DRAFT_97419</name>
</gene>
<evidence type="ECO:0000256" key="5">
    <source>
        <dbReference type="ARBA" id="ARBA00023295"/>
    </source>
</evidence>
<proteinExistence type="inferred from homology"/>
<accession>A0ABR4I763</accession>
<dbReference type="Gene3D" id="3.20.20.70">
    <property type="entry name" value="Aldolase class I"/>
    <property type="match status" value="1"/>
</dbReference>
<dbReference type="InterPro" id="IPR013785">
    <property type="entry name" value="Aldolase_TIM"/>
</dbReference>
<reference evidence="7 8" key="1">
    <citation type="submission" date="2024-07" db="EMBL/GenBank/DDBJ databases">
        <title>Section-level genome sequencing and comparative genomics of Aspergillus sections Usti and Cavernicolus.</title>
        <authorList>
            <consortium name="Lawrence Berkeley National Laboratory"/>
            <person name="Nybo J.L."/>
            <person name="Vesth T.C."/>
            <person name="Theobald S."/>
            <person name="Frisvad J.C."/>
            <person name="Larsen T.O."/>
            <person name="Kjaerboelling I."/>
            <person name="Rothschild-Mancinelli K."/>
            <person name="Lyhne E.K."/>
            <person name="Kogle M.E."/>
            <person name="Barry K."/>
            <person name="Clum A."/>
            <person name="Na H."/>
            <person name="Ledsgaard L."/>
            <person name="Lin J."/>
            <person name="Lipzen A."/>
            <person name="Kuo A."/>
            <person name="Riley R."/>
            <person name="Mondo S."/>
            <person name="LaButti K."/>
            <person name="Haridas S."/>
            <person name="Pangalinan J."/>
            <person name="Salamov A.A."/>
            <person name="Simmons B.A."/>
            <person name="Magnuson J.K."/>
            <person name="Chen J."/>
            <person name="Drula E."/>
            <person name="Henrissat B."/>
            <person name="Wiebenga A."/>
            <person name="Lubbers R.J."/>
            <person name="Gomes A.C."/>
            <person name="Makela M.R."/>
            <person name="Stajich J."/>
            <person name="Grigoriev I.V."/>
            <person name="Mortensen U.H."/>
            <person name="De vries R.P."/>
            <person name="Baker S.E."/>
            <person name="Andersen M.R."/>
        </authorList>
    </citation>
    <scope>NUCLEOTIDE SEQUENCE [LARGE SCALE GENOMIC DNA]</scope>
    <source>
        <strain evidence="7 8">CBS 600.67</strain>
    </source>
</reference>
<dbReference type="GO" id="GO:0016787">
    <property type="term" value="F:hydrolase activity"/>
    <property type="evidence" value="ECO:0007669"/>
    <property type="project" value="UniProtKB-KW"/>
</dbReference>
<comment type="similarity">
    <text evidence="2 6">Belongs to the glycosyl hydrolase 27 family.</text>
</comment>
<dbReference type="PANTHER" id="PTHR11452:SF61">
    <property type="entry name" value="ALPHA-GALACTOSIDASE B-RELATED"/>
    <property type="match status" value="1"/>
</dbReference>
<dbReference type="EMBL" id="JBFXLS010000052">
    <property type="protein sequence ID" value="KAL2823502.1"/>
    <property type="molecule type" value="Genomic_DNA"/>
</dbReference>
<dbReference type="PANTHER" id="PTHR11452">
    <property type="entry name" value="ALPHA-GALACTOSIDASE/ALPHA-N-ACETYLGALACTOSAMINIDASE"/>
    <property type="match status" value="1"/>
</dbReference>
<dbReference type="InterPro" id="IPR017853">
    <property type="entry name" value="GH"/>
</dbReference>